<protein>
    <submittedName>
        <fullName evidence="2">DUF2141 domain-containing protein</fullName>
    </submittedName>
</protein>
<comment type="caution">
    <text evidence="2">The sequence shown here is derived from an EMBL/GenBank/DDBJ whole genome shotgun (WGS) entry which is preliminary data.</text>
</comment>
<evidence type="ECO:0000256" key="1">
    <source>
        <dbReference type="SAM" id="SignalP"/>
    </source>
</evidence>
<accession>A0A7C5DH04</accession>
<feature type="signal peptide" evidence="1">
    <location>
        <begin position="1"/>
        <end position="20"/>
    </location>
</feature>
<dbReference type="AlphaFoldDB" id="A0A7C5DH04"/>
<sequence length="155" mass="16548">MKKIAPLLLLISALSTPAGAEQTAATAGTIEVCVSNIRSSNGTVGVALFNTKKGFPGKNEKAIEGKNVPAGEQCVVVFENVPYGTYAVSVLHDENGNGKMDKAFLGIPKEGFGTSNNPKLKMGPPSFSDSQFDLAQQKMTLNINMKYLRNPEEKK</sequence>
<dbReference type="Proteomes" id="UP000886058">
    <property type="component" value="Unassembled WGS sequence"/>
</dbReference>
<evidence type="ECO:0000313" key="2">
    <source>
        <dbReference type="EMBL" id="HHE31095.1"/>
    </source>
</evidence>
<organism evidence="2">
    <name type="scientific">Chlorobaculum parvum</name>
    <dbReference type="NCBI Taxonomy" id="274539"/>
    <lineage>
        <taxon>Bacteria</taxon>
        <taxon>Pseudomonadati</taxon>
        <taxon>Chlorobiota</taxon>
        <taxon>Chlorobiia</taxon>
        <taxon>Chlorobiales</taxon>
        <taxon>Chlorobiaceae</taxon>
        <taxon>Chlorobaculum</taxon>
    </lineage>
</organism>
<name>A0A7C5DH04_9CHLB</name>
<dbReference type="Pfam" id="PF09912">
    <property type="entry name" value="DUF2141"/>
    <property type="match status" value="1"/>
</dbReference>
<dbReference type="EMBL" id="DRSQ01000006">
    <property type="protein sequence ID" value="HHE31095.1"/>
    <property type="molecule type" value="Genomic_DNA"/>
</dbReference>
<feature type="chain" id="PRO_5028483716" evidence="1">
    <location>
        <begin position="21"/>
        <end position="155"/>
    </location>
</feature>
<dbReference type="InterPro" id="IPR018673">
    <property type="entry name" value="DUF2141"/>
</dbReference>
<reference evidence="2" key="1">
    <citation type="journal article" date="2020" name="mSystems">
        <title>Genome- and Community-Level Interaction Insights into Carbon Utilization and Element Cycling Functions of Hydrothermarchaeota in Hydrothermal Sediment.</title>
        <authorList>
            <person name="Zhou Z."/>
            <person name="Liu Y."/>
            <person name="Xu W."/>
            <person name="Pan J."/>
            <person name="Luo Z.H."/>
            <person name="Li M."/>
        </authorList>
    </citation>
    <scope>NUCLEOTIDE SEQUENCE [LARGE SCALE GENOMIC DNA]</scope>
    <source>
        <strain evidence="2">HyVt-633</strain>
    </source>
</reference>
<proteinExistence type="predicted"/>
<keyword evidence="1" id="KW-0732">Signal</keyword>
<gene>
    <name evidence="2" type="ORF">ENL07_00270</name>
</gene>